<keyword evidence="2" id="KW-0645">Protease</keyword>
<dbReference type="Proteomes" id="UP000187429">
    <property type="component" value="Unassembled WGS sequence"/>
</dbReference>
<keyword evidence="10" id="KW-1185">Reference proteome</keyword>
<dbReference type="InterPro" id="IPR011042">
    <property type="entry name" value="6-blade_b-propeller_TolB-like"/>
</dbReference>
<protein>
    <recommendedName>
        <fullName evidence="6">Dipeptidyl-peptidase V</fullName>
    </recommendedName>
</protein>
<dbReference type="InterPro" id="IPR029058">
    <property type="entry name" value="AB_hydrolase_fold"/>
</dbReference>
<reference evidence="10" key="1">
    <citation type="submission" date="2017-01" db="EMBL/GenBank/DDBJ databases">
        <authorList>
            <person name="Wang Y."/>
            <person name="White M."/>
            <person name="Kvist S."/>
            <person name="Moncalvo J.-M."/>
        </authorList>
    </citation>
    <scope>NUCLEOTIDE SEQUENCE [LARGE SCALE GENOMIC DNA]</scope>
    <source>
        <strain evidence="10">ID-206-W2</strain>
    </source>
</reference>
<feature type="chain" id="PRO_5010359049" description="Dipeptidyl-peptidase V" evidence="7">
    <location>
        <begin position="19"/>
        <end position="709"/>
    </location>
</feature>
<keyword evidence="5" id="KW-0720">Serine protease</keyword>
<dbReference type="Pfam" id="PF00326">
    <property type="entry name" value="Peptidase_S9"/>
    <property type="match status" value="1"/>
</dbReference>
<evidence type="ECO:0000256" key="2">
    <source>
        <dbReference type="ARBA" id="ARBA00022670"/>
    </source>
</evidence>
<dbReference type="InterPro" id="IPR011659">
    <property type="entry name" value="WD40"/>
</dbReference>
<feature type="signal peptide" evidence="7">
    <location>
        <begin position="1"/>
        <end position="18"/>
    </location>
</feature>
<keyword evidence="3 7" id="KW-0732">Signal</keyword>
<evidence type="ECO:0000259" key="8">
    <source>
        <dbReference type="Pfam" id="PF00326"/>
    </source>
</evidence>
<evidence type="ECO:0000256" key="6">
    <source>
        <dbReference type="ARBA" id="ARBA00032829"/>
    </source>
</evidence>
<evidence type="ECO:0000313" key="9">
    <source>
        <dbReference type="EMBL" id="OMJ09049.1"/>
    </source>
</evidence>
<dbReference type="Pfam" id="PF07676">
    <property type="entry name" value="PD40"/>
    <property type="match status" value="1"/>
</dbReference>
<dbReference type="GO" id="GO:0004252">
    <property type="term" value="F:serine-type endopeptidase activity"/>
    <property type="evidence" value="ECO:0007669"/>
    <property type="project" value="TreeGrafter"/>
</dbReference>
<evidence type="ECO:0000256" key="1">
    <source>
        <dbReference type="ARBA" id="ARBA00010040"/>
    </source>
</evidence>
<accession>A0A1R1X351</accession>
<gene>
    <name evidence="9" type="ORF">AYI69_g10833</name>
</gene>
<evidence type="ECO:0000256" key="7">
    <source>
        <dbReference type="SAM" id="SignalP"/>
    </source>
</evidence>
<organism evidence="9 10">
    <name type="scientific">Smittium culicis</name>
    <dbReference type="NCBI Taxonomy" id="133412"/>
    <lineage>
        <taxon>Eukaryota</taxon>
        <taxon>Fungi</taxon>
        <taxon>Fungi incertae sedis</taxon>
        <taxon>Zoopagomycota</taxon>
        <taxon>Kickxellomycotina</taxon>
        <taxon>Harpellomycetes</taxon>
        <taxon>Harpellales</taxon>
        <taxon>Legeriomycetaceae</taxon>
        <taxon>Smittium</taxon>
    </lineage>
</organism>
<dbReference type="SUPFAM" id="SSF53474">
    <property type="entry name" value="alpha/beta-Hydrolases"/>
    <property type="match status" value="1"/>
</dbReference>
<dbReference type="GO" id="GO:0006508">
    <property type="term" value="P:proteolysis"/>
    <property type="evidence" value="ECO:0007669"/>
    <property type="project" value="UniProtKB-KW"/>
</dbReference>
<dbReference type="Gene3D" id="2.120.10.30">
    <property type="entry name" value="TolB, C-terminal domain"/>
    <property type="match status" value="2"/>
</dbReference>
<comment type="caution">
    <text evidence="9">The sequence shown here is derived from an EMBL/GenBank/DDBJ whole genome shotgun (WGS) entry which is preliminary data.</text>
</comment>
<name>A0A1R1X351_9FUNG</name>
<dbReference type="PANTHER" id="PTHR42776">
    <property type="entry name" value="SERINE PEPTIDASE S9 FAMILY MEMBER"/>
    <property type="match status" value="1"/>
</dbReference>
<evidence type="ECO:0000256" key="3">
    <source>
        <dbReference type="ARBA" id="ARBA00022729"/>
    </source>
</evidence>
<dbReference type="Gene3D" id="3.40.50.1820">
    <property type="entry name" value="alpha/beta hydrolase"/>
    <property type="match status" value="1"/>
</dbReference>
<proteinExistence type="inferred from homology"/>
<evidence type="ECO:0000313" key="10">
    <source>
        <dbReference type="Proteomes" id="UP000187429"/>
    </source>
</evidence>
<evidence type="ECO:0000256" key="5">
    <source>
        <dbReference type="ARBA" id="ARBA00022825"/>
    </source>
</evidence>
<dbReference type="FunFam" id="3.40.50.1820:FF:000028">
    <property type="entry name" value="S9 family peptidase"/>
    <property type="match status" value="1"/>
</dbReference>
<dbReference type="AlphaFoldDB" id="A0A1R1X351"/>
<feature type="domain" description="Peptidase S9 prolyl oligopeptidase catalytic" evidence="8">
    <location>
        <begin position="492"/>
        <end position="701"/>
    </location>
</feature>
<comment type="similarity">
    <text evidence="1">Belongs to the peptidase S9C family.</text>
</comment>
<evidence type="ECO:0000256" key="4">
    <source>
        <dbReference type="ARBA" id="ARBA00022801"/>
    </source>
</evidence>
<dbReference type="PANTHER" id="PTHR42776:SF13">
    <property type="entry name" value="DIPEPTIDYL-PEPTIDASE 5"/>
    <property type="match status" value="1"/>
</dbReference>
<dbReference type="SUPFAM" id="SSF82171">
    <property type="entry name" value="DPP6 N-terminal domain-like"/>
    <property type="match status" value="1"/>
</dbReference>
<dbReference type="OrthoDB" id="416344at2759"/>
<dbReference type="EMBL" id="LSSM01007183">
    <property type="protein sequence ID" value="OMJ09049.1"/>
    <property type="molecule type" value="Genomic_DNA"/>
</dbReference>
<dbReference type="InterPro" id="IPR001375">
    <property type="entry name" value="Peptidase_S9_cat"/>
</dbReference>
<keyword evidence="4" id="KW-0378">Hydrolase</keyword>
<sequence>MKFLGVFFITSLAHLGLADVFNPSPSQFPDWTKYTKFNPEILIQLKTIDSIALSPNKKQVVYSQSLYNITDNKYISNLRLVDITKGFSTVVDLTSFTEDQYDDHPIWLDDSTVAFLAVRESQELNVFTVSISDGKVIQLTNFTGSVSNIVYSKEAGRLAFTGSVFKGMSMEESTVESDRIDALPNSGLVYNKLFTRHLNGWISDIRRQLFTIPISNTKNSVKVTGEPVNIVEKYTGEWGLQPDKYEFSPDGKRILFTAKIEGKSEAWETEVGVFEAPVDGSAAPTRLNTNYHGAASSATYSPDGNSIAWLQMATRAYESDQNRVILYDVASKTQTRLIPDWKYSPNLIKFSHDSKSIFFTAPYEKDRPIFQIDIATNKLTRRTGEGTVGTMLQASESSFVVSLSTLQFPDSLFIVDFKSSSDIGELSQLTFENKEVLDNLWLSQTETFWFKGAKNECVQAMLLYPFGFDPSKKYPVIYLLHGGPQQSWNDGWNTAWSPNMYANQGFVVVIVNFHGGDAYGQDFTDSIRHNWASYPFEDLMTGMDVLANNAQFIDMDRIVGIGASFGGYMVNWMNGNTDRFKAFVNHNGVFNTVGMYYMTDELWFMEHDMGIPWNKTDREIYEKNNPERFTANWKTPTLIIHSKNDYRIPLSEGVSAFTVLQRKGIDSRLLYFPDEDHFVSQPHNMLKWFSEILDFSGSHTNTSVWSHEQ</sequence>